<dbReference type="Proteomes" id="UP000694395">
    <property type="component" value="Chromosome 18"/>
</dbReference>
<proteinExistence type="predicted"/>
<sequence>QRPCFPFMFLCVVSLLRLALGATVPDQEEELFQNSCLMGWYDFNGRCYKYVASPVVWANAESYCVSEGANLASVHSESEQMFISTLIKSFDPAERPTWIGLSDVHMEGRWMWSDGSKVDFTKWYEAQPNGGVTENCVTTHYSGPKWFDRDCNSNLYSFVCAKRLCK</sequence>
<dbReference type="PROSITE" id="PS00615">
    <property type="entry name" value="C_TYPE_LECTIN_1"/>
    <property type="match status" value="1"/>
</dbReference>
<evidence type="ECO:0000256" key="1">
    <source>
        <dbReference type="ARBA" id="ARBA00023157"/>
    </source>
</evidence>
<dbReference type="InterPro" id="IPR001304">
    <property type="entry name" value="C-type_lectin-like"/>
</dbReference>
<keyword evidence="5" id="KW-1185">Reference proteome</keyword>
<dbReference type="InterPro" id="IPR018378">
    <property type="entry name" value="C-type_lectin_CS"/>
</dbReference>
<dbReference type="InterPro" id="IPR016187">
    <property type="entry name" value="CTDL_fold"/>
</dbReference>
<feature type="chain" id="PRO_5035472767" description="C-type lectin domain-containing protein" evidence="2">
    <location>
        <begin position="22"/>
        <end position="166"/>
    </location>
</feature>
<dbReference type="CDD" id="cd00037">
    <property type="entry name" value="CLECT"/>
    <property type="match status" value="1"/>
</dbReference>
<keyword evidence="2" id="KW-0732">Signal</keyword>
<dbReference type="PRINTS" id="PR01504">
    <property type="entry name" value="PNCREATITSAP"/>
</dbReference>
<dbReference type="Gene3D" id="3.10.100.10">
    <property type="entry name" value="Mannose-Binding Protein A, subunit A"/>
    <property type="match status" value="1"/>
</dbReference>
<evidence type="ECO:0000313" key="5">
    <source>
        <dbReference type="Proteomes" id="UP000694395"/>
    </source>
</evidence>
<dbReference type="InterPro" id="IPR050111">
    <property type="entry name" value="C-type_lectin/snaclec_domain"/>
</dbReference>
<reference evidence="4" key="1">
    <citation type="submission" date="2020-07" db="EMBL/GenBank/DDBJ databases">
        <title>A long reads based de novo assembly of the rainbow trout Arlee double haploid line genome.</title>
        <authorList>
            <person name="Gao G."/>
            <person name="Palti Y."/>
        </authorList>
    </citation>
    <scope>NUCLEOTIDE SEQUENCE [LARGE SCALE GENOMIC DNA]</scope>
</reference>
<dbReference type="SMART" id="SM00034">
    <property type="entry name" value="CLECT"/>
    <property type="match status" value="1"/>
</dbReference>
<evidence type="ECO:0000256" key="2">
    <source>
        <dbReference type="SAM" id="SignalP"/>
    </source>
</evidence>
<protein>
    <recommendedName>
        <fullName evidence="3">C-type lectin domain-containing protein</fullName>
    </recommendedName>
</protein>
<dbReference type="SUPFAM" id="SSF56436">
    <property type="entry name" value="C-type lectin-like"/>
    <property type="match status" value="1"/>
</dbReference>
<dbReference type="Pfam" id="PF00059">
    <property type="entry name" value="Lectin_C"/>
    <property type="match status" value="1"/>
</dbReference>
<keyword evidence="1" id="KW-1015">Disulfide bond</keyword>
<dbReference type="PROSITE" id="PS50041">
    <property type="entry name" value="C_TYPE_LECTIN_2"/>
    <property type="match status" value="1"/>
</dbReference>
<dbReference type="Ensembl" id="ENSOMYT00000143841.1">
    <property type="protein sequence ID" value="ENSOMYP00000121667.1"/>
    <property type="gene ID" value="ENSOMYG00000055077.1"/>
</dbReference>
<evidence type="ECO:0000313" key="4">
    <source>
        <dbReference type="Ensembl" id="ENSOMYP00000121667.1"/>
    </source>
</evidence>
<dbReference type="PANTHER" id="PTHR22803">
    <property type="entry name" value="MANNOSE, PHOSPHOLIPASE, LECTIN RECEPTOR RELATED"/>
    <property type="match status" value="1"/>
</dbReference>
<dbReference type="InterPro" id="IPR016186">
    <property type="entry name" value="C-type_lectin-like/link_sf"/>
</dbReference>
<feature type="signal peptide" evidence="2">
    <location>
        <begin position="1"/>
        <end position="21"/>
    </location>
</feature>
<feature type="domain" description="C-type lectin" evidence="3">
    <location>
        <begin position="43"/>
        <end position="152"/>
    </location>
</feature>
<accession>A0A8K9VAA5</accession>
<dbReference type="AlphaFoldDB" id="A0A8K9VAA5"/>
<reference evidence="4" key="2">
    <citation type="submission" date="2025-08" db="UniProtKB">
        <authorList>
            <consortium name="Ensembl"/>
        </authorList>
    </citation>
    <scope>IDENTIFICATION</scope>
</reference>
<organism evidence="4 5">
    <name type="scientific">Oncorhynchus mykiss</name>
    <name type="common">Rainbow trout</name>
    <name type="synonym">Salmo gairdneri</name>
    <dbReference type="NCBI Taxonomy" id="8022"/>
    <lineage>
        <taxon>Eukaryota</taxon>
        <taxon>Metazoa</taxon>
        <taxon>Chordata</taxon>
        <taxon>Craniata</taxon>
        <taxon>Vertebrata</taxon>
        <taxon>Euteleostomi</taxon>
        <taxon>Actinopterygii</taxon>
        <taxon>Neopterygii</taxon>
        <taxon>Teleostei</taxon>
        <taxon>Protacanthopterygii</taxon>
        <taxon>Salmoniformes</taxon>
        <taxon>Salmonidae</taxon>
        <taxon>Salmoninae</taxon>
        <taxon>Oncorhynchus</taxon>
    </lineage>
</organism>
<reference evidence="4" key="3">
    <citation type="submission" date="2025-09" db="UniProtKB">
        <authorList>
            <consortium name="Ensembl"/>
        </authorList>
    </citation>
    <scope>IDENTIFICATION</scope>
</reference>
<name>A0A8K9VAA5_ONCMY</name>
<evidence type="ECO:0000259" key="3">
    <source>
        <dbReference type="PROSITE" id="PS50041"/>
    </source>
</evidence>
<dbReference type="GeneTree" id="ENSGT01150000286973"/>